<evidence type="ECO:0000313" key="3">
    <source>
        <dbReference type="Proteomes" id="UP000295129"/>
    </source>
</evidence>
<comment type="caution">
    <text evidence="2">The sequence shown here is derived from an EMBL/GenBank/DDBJ whole genome shotgun (WGS) entry which is preliminary data.</text>
</comment>
<dbReference type="OrthoDB" id="8526020at2"/>
<feature type="compositionally biased region" description="Pro residues" evidence="1">
    <location>
        <begin position="51"/>
        <end position="73"/>
    </location>
</feature>
<accession>A0A4R6DSN8</accession>
<proteinExistence type="predicted"/>
<dbReference type="EMBL" id="SNVV01000016">
    <property type="protein sequence ID" value="TDN48130.1"/>
    <property type="molecule type" value="Genomic_DNA"/>
</dbReference>
<dbReference type="InterPro" id="IPR021457">
    <property type="entry name" value="DUF3108"/>
</dbReference>
<sequence length="396" mass="42551">MINRRLLLALGASLLAHGALFGSDLWHFSIAPLGQTAAEPVLTATLLPARPAAPPPPEIRPAPPRPVAAPPRPRPVRQAEAASTKAEPAGLMPPPRQSIPDVDAPEEFAPPAPDNGGGALPVSAPLPVAEKDGAVDNAPPAEAFSIEGWPAQGSISFRVFLGEKRLEVGEASHSWSHDDDSYRMEVNLRTTGLIALVRGFQYSQHSEGGVGPQGLQPRRFSVQQQGKEPETALFDWQAGKVSIRRGERERRSAGIQAGDQDVLSLWHQIGIVGTAGLPRTLTVVSNKEAKIALLEAVGDEGLRLPIGRVDTLRLRAQAEDGSLTIDIWLARNYGMLPVRIRMTDDKGEMLDQQATHLRLAQADENKGGERELAAVQEMVELKEEKSAEAPNGLFAN</sequence>
<protein>
    <submittedName>
        <fullName evidence="2">Uncharacterized protein DUF3108</fullName>
    </submittedName>
</protein>
<organism evidence="2 3">
    <name type="scientific">Azoarcus indigens</name>
    <dbReference type="NCBI Taxonomy" id="29545"/>
    <lineage>
        <taxon>Bacteria</taxon>
        <taxon>Pseudomonadati</taxon>
        <taxon>Pseudomonadota</taxon>
        <taxon>Betaproteobacteria</taxon>
        <taxon>Rhodocyclales</taxon>
        <taxon>Zoogloeaceae</taxon>
        <taxon>Azoarcus</taxon>
    </lineage>
</organism>
<dbReference type="Pfam" id="PF11306">
    <property type="entry name" value="DUF3108"/>
    <property type="match status" value="1"/>
</dbReference>
<dbReference type="AlphaFoldDB" id="A0A4R6DSN8"/>
<evidence type="ECO:0000256" key="1">
    <source>
        <dbReference type="SAM" id="MobiDB-lite"/>
    </source>
</evidence>
<feature type="region of interest" description="Disordered" evidence="1">
    <location>
        <begin position="48"/>
        <end position="103"/>
    </location>
</feature>
<evidence type="ECO:0000313" key="2">
    <source>
        <dbReference type="EMBL" id="TDN48130.1"/>
    </source>
</evidence>
<gene>
    <name evidence="2" type="ORF">C7389_11635</name>
</gene>
<dbReference type="RefSeq" id="WP_133593674.1">
    <property type="nucleotide sequence ID" value="NZ_SNVV01000016.1"/>
</dbReference>
<keyword evidence="3" id="KW-1185">Reference proteome</keyword>
<name>A0A4R6DSN8_9RHOO</name>
<reference evidence="2 3" key="1">
    <citation type="submission" date="2019-03" db="EMBL/GenBank/DDBJ databases">
        <title>Genomic Encyclopedia of Type Strains, Phase IV (KMG-IV): sequencing the most valuable type-strain genomes for metagenomic binning, comparative biology and taxonomic classification.</title>
        <authorList>
            <person name="Goeker M."/>
        </authorList>
    </citation>
    <scope>NUCLEOTIDE SEQUENCE [LARGE SCALE GENOMIC DNA]</scope>
    <source>
        <strain evidence="2 3">DSM 12121</strain>
    </source>
</reference>
<dbReference type="Proteomes" id="UP000295129">
    <property type="component" value="Unassembled WGS sequence"/>
</dbReference>